<evidence type="ECO:0000256" key="7">
    <source>
        <dbReference type="RuleBase" id="RU368115"/>
    </source>
</evidence>
<evidence type="ECO:0000313" key="9">
    <source>
        <dbReference type="EMBL" id="KAF2881892.1"/>
    </source>
</evidence>
<comment type="function">
    <text evidence="7">Acts on tyrosine phosphorylated proteins, low-MW aryl phosphates and natural and synthetic acyl phosphates.</text>
</comment>
<dbReference type="PANTHER" id="PTHR11717">
    <property type="entry name" value="LOW MOLECULAR WEIGHT PROTEIN TYROSINE PHOSPHATASE"/>
    <property type="match status" value="1"/>
</dbReference>
<evidence type="ECO:0000313" key="10">
    <source>
        <dbReference type="Proteomes" id="UP000801492"/>
    </source>
</evidence>
<dbReference type="PRINTS" id="PR00720">
    <property type="entry name" value="MAMMALPTPASE"/>
</dbReference>
<evidence type="ECO:0000256" key="2">
    <source>
        <dbReference type="ARBA" id="ARBA00011063"/>
    </source>
</evidence>
<dbReference type="Gene3D" id="3.40.50.2300">
    <property type="match status" value="1"/>
</dbReference>
<protein>
    <recommendedName>
        <fullName evidence="7">Low molecular weight phosphotyrosine protein phosphatase</fullName>
        <shortName evidence="7">LMW-PTP</shortName>
        <shortName evidence="7">LMW-PTPase</shortName>
        <ecNumber evidence="7">3.1.3.2</ecNumber>
        <ecNumber evidence="7">3.1.3.48</ecNumber>
    </recommendedName>
    <alternativeName>
        <fullName evidence="7">Low molecular weight cytosolic acid phosphatase</fullName>
    </alternativeName>
</protein>
<evidence type="ECO:0000256" key="6">
    <source>
        <dbReference type="PIRSR" id="PIRSR617867-1"/>
    </source>
</evidence>
<dbReference type="OrthoDB" id="3388at2759"/>
<evidence type="ECO:0000256" key="3">
    <source>
        <dbReference type="ARBA" id="ARBA00022490"/>
    </source>
</evidence>
<feature type="active site" evidence="6">
    <location>
        <position position="17"/>
    </location>
</feature>
<dbReference type="InterPro" id="IPR050438">
    <property type="entry name" value="LMW_PTPase"/>
</dbReference>
<dbReference type="Proteomes" id="UP000801492">
    <property type="component" value="Unassembled WGS sequence"/>
</dbReference>
<dbReference type="InterPro" id="IPR017867">
    <property type="entry name" value="Tyr_phospatase_low_mol_wt"/>
</dbReference>
<dbReference type="AlphaFoldDB" id="A0A8K0FYW4"/>
<dbReference type="SUPFAM" id="SSF52788">
    <property type="entry name" value="Phosphotyrosine protein phosphatases I"/>
    <property type="match status" value="1"/>
</dbReference>
<feature type="active site" description="Proton donor" evidence="6">
    <location>
        <position position="126"/>
    </location>
</feature>
<dbReference type="SMART" id="SM00226">
    <property type="entry name" value="LMWPc"/>
    <property type="match status" value="1"/>
</dbReference>
<dbReference type="InterPro" id="IPR036196">
    <property type="entry name" value="Ptyr_pPase_sf"/>
</dbReference>
<dbReference type="GO" id="GO:0003993">
    <property type="term" value="F:acid phosphatase activity"/>
    <property type="evidence" value="ECO:0007669"/>
    <property type="project" value="UniProtKB-UniRule"/>
</dbReference>
<evidence type="ECO:0000256" key="1">
    <source>
        <dbReference type="ARBA" id="ARBA00004496"/>
    </source>
</evidence>
<dbReference type="EMBL" id="VTPC01090686">
    <property type="protein sequence ID" value="KAF2881892.1"/>
    <property type="molecule type" value="Genomic_DNA"/>
</dbReference>
<gene>
    <name evidence="9" type="ORF">ILUMI_24273</name>
</gene>
<dbReference type="FunFam" id="3.40.50.2300:FF:000105">
    <property type="entry name" value="Low molecular weight phosphotyrosine protein"/>
    <property type="match status" value="1"/>
</dbReference>
<keyword evidence="4 7" id="KW-0378">Hydrolase</keyword>
<dbReference type="EC" id="3.1.3.2" evidence="7"/>
<sequence length="155" mass="17958">MSYPQSILFVCSANICRSPTAEAIFAHIIKERGIQYKWEVNSAAIGVWHIGKPTDWRAVEALRNHSIEYNGRSKQIKDEDFNKFDYILGVDEKNVVKLKEMAPKNCKAKILLLSDFDTEEDRIIRDPYFDTGLEGFEKCYQQCLRCCKAFLDKHS</sequence>
<keyword evidence="5 7" id="KW-0904">Protein phosphatase</keyword>
<dbReference type="InterPro" id="IPR002115">
    <property type="entry name" value="Tyr_Pase_low_mol_wt_mml"/>
</dbReference>
<dbReference type="EC" id="3.1.3.48" evidence="7"/>
<comment type="catalytic activity">
    <reaction evidence="7">
        <text>O-phospho-L-tyrosyl-[protein] + H2O = L-tyrosyl-[protein] + phosphate</text>
        <dbReference type="Rhea" id="RHEA:10684"/>
        <dbReference type="Rhea" id="RHEA-COMP:10136"/>
        <dbReference type="Rhea" id="RHEA-COMP:20101"/>
        <dbReference type="ChEBI" id="CHEBI:15377"/>
        <dbReference type="ChEBI" id="CHEBI:43474"/>
        <dbReference type="ChEBI" id="CHEBI:46858"/>
        <dbReference type="ChEBI" id="CHEBI:61978"/>
        <dbReference type="EC" id="3.1.3.48"/>
    </reaction>
</comment>
<comment type="caution">
    <text evidence="9">The sequence shown here is derived from an EMBL/GenBank/DDBJ whole genome shotgun (WGS) entry which is preliminary data.</text>
</comment>
<dbReference type="GO" id="GO:0005737">
    <property type="term" value="C:cytoplasm"/>
    <property type="evidence" value="ECO:0007669"/>
    <property type="project" value="UniProtKB-SubCell"/>
</dbReference>
<feature type="active site" description="Nucleophile" evidence="6">
    <location>
        <position position="11"/>
    </location>
</feature>
<name>A0A8K0FYW4_IGNLU</name>
<dbReference type="GO" id="GO:0004726">
    <property type="term" value="F:non-membrane spanning protein tyrosine phosphatase activity"/>
    <property type="evidence" value="ECO:0007669"/>
    <property type="project" value="InterPro"/>
</dbReference>
<dbReference type="InterPro" id="IPR023485">
    <property type="entry name" value="Ptyr_pPase"/>
</dbReference>
<evidence type="ECO:0000256" key="5">
    <source>
        <dbReference type="ARBA" id="ARBA00022912"/>
    </source>
</evidence>
<evidence type="ECO:0000256" key="4">
    <source>
        <dbReference type="ARBA" id="ARBA00022801"/>
    </source>
</evidence>
<comment type="subcellular location">
    <subcellularLocation>
        <location evidence="1 7">Cytoplasm</location>
    </subcellularLocation>
</comment>
<comment type="catalytic activity">
    <reaction evidence="7">
        <text>a phosphate monoester + H2O = an alcohol + phosphate</text>
        <dbReference type="Rhea" id="RHEA:15017"/>
        <dbReference type="ChEBI" id="CHEBI:15377"/>
        <dbReference type="ChEBI" id="CHEBI:30879"/>
        <dbReference type="ChEBI" id="CHEBI:43474"/>
        <dbReference type="ChEBI" id="CHEBI:67140"/>
        <dbReference type="EC" id="3.1.3.2"/>
    </reaction>
</comment>
<feature type="domain" description="Phosphotyrosine protein phosphatase I" evidence="8">
    <location>
        <begin position="5"/>
        <end position="153"/>
    </location>
</feature>
<dbReference type="PANTHER" id="PTHR11717:SF7">
    <property type="entry name" value="LOW MOLECULAR WEIGHT PHOSPHOTYROSINE PROTEIN PHOSPHATASE"/>
    <property type="match status" value="1"/>
</dbReference>
<comment type="similarity">
    <text evidence="2 7">Belongs to the low molecular weight phosphotyrosine protein phosphatase family.</text>
</comment>
<dbReference type="Pfam" id="PF01451">
    <property type="entry name" value="LMWPc"/>
    <property type="match status" value="1"/>
</dbReference>
<dbReference type="CDD" id="cd16343">
    <property type="entry name" value="LMWPTP"/>
    <property type="match status" value="1"/>
</dbReference>
<proteinExistence type="inferred from homology"/>
<accession>A0A8K0FYW4</accession>
<reference evidence="9" key="1">
    <citation type="submission" date="2019-08" db="EMBL/GenBank/DDBJ databases">
        <title>The genome of the North American firefly Photinus pyralis.</title>
        <authorList>
            <consortium name="Photinus pyralis genome working group"/>
            <person name="Fallon T.R."/>
            <person name="Sander Lower S.E."/>
            <person name="Weng J.-K."/>
        </authorList>
    </citation>
    <scope>NUCLEOTIDE SEQUENCE</scope>
    <source>
        <strain evidence="9">TRF0915ILg1</strain>
        <tissue evidence="9">Whole body</tissue>
    </source>
</reference>
<keyword evidence="10" id="KW-1185">Reference proteome</keyword>
<organism evidence="9 10">
    <name type="scientific">Ignelater luminosus</name>
    <name type="common">Cucubano</name>
    <name type="synonym">Pyrophorus luminosus</name>
    <dbReference type="NCBI Taxonomy" id="2038154"/>
    <lineage>
        <taxon>Eukaryota</taxon>
        <taxon>Metazoa</taxon>
        <taxon>Ecdysozoa</taxon>
        <taxon>Arthropoda</taxon>
        <taxon>Hexapoda</taxon>
        <taxon>Insecta</taxon>
        <taxon>Pterygota</taxon>
        <taxon>Neoptera</taxon>
        <taxon>Endopterygota</taxon>
        <taxon>Coleoptera</taxon>
        <taxon>Polyphaga</taxon>
        <taxon>Elateriformia</taxon>
        <taxon>Elateroidea</taxon>
        <taxon>Elateridae</taxon>
        <taxon>Agrypninae</taxon>
        <taxon>Pyrophorini</taxon>
        <taxon>Ignelater</taxon>
    </lineage>
</organism>
<keyword evidence="3 7" id="KW-0963">Cytoplasm</keyword>
<dbReference type="PRINTS" id="PR00719">
    <property type="entry name" value="LMWPTPASE"/>
</dbReference>
<evidence type="ECO:0000259" key="8">
    <source>
        <dbReference type="SMART" id="SM00226"/>
    </source>
</evidence>